<keyword evidence="2" id="KW-0472">Membrane</keyword>
<dbReference type="EMBL" id="JACAZH010000013">
    <property type="protein sequence ID" value="KAF7351790.1"/>
    <property type="molecule type" value="Genomic_DNA"/>
</dbReference>
<evidence type="ECO:0000313" key="4">
    <source>
        <dbReference type="Proteomes" id="UP000623467"/>
    </source>
</evidence>
<organism evidence="3 4">
    <name type="scientific">Mycena sanguinolenta</name>
    <dbReference type="NCBI Taxonomy" id="230812"/>
    <lineage>
        <taxon>Eukaryota</taxon>
        <taxon>Fungi</taxon>
        <taxon>Dikarya</taxon>
        <taxon>Basidiomycota</taxon>
        <taxon>Agaricomycotina</taxon>
        <taxon>Agaricomycetes</taxon>
        <taxon>Agaricomycetidae</taxon>
        <taxon>Agaricales</taxon>
        <taxon>Marasmiineae</taxon>
        <taxon>Mycenaceae</taxon>
        <taxon>Mycena</taxon>
    </lineage>
</organism>
<keyword evidence="2" id="KW-0812">Transmembrane</keyword>
<reference evidence="3" key="1">
    <citation type="submission" date="2020-05" db="EMBL/GenBank/DDBJ databases">
        <title>Mycena genomes resolve the evolution of fungal bioluminescence.</title>
        <authorList>
            <person name="Tsai I.J."/>
        </authorList>
    </citation>
    <scope>NUCLEOTIDE SEQUENCE</scope>
    <source>
        <strain evidence="3">160909Yilan</strain>
    </source>
</reference>
<keyword evidence="2" id="KW-1133">Transmembrane helix</keyword>
<feature type="transmembrane region" description="Helical" evidence="2">
    <location>
        <begin position="52"/>
        <end position="71"/>
    </location>
</feature>
<accession>A0A8H7CVG5</accession>
<dbReference type="AlphaFoldDB" id="A0A8H7CVG5"/>
<evidence type="ECO:0000256" key="1">
    <source>
        <dbReference type="SAM" id="MobiDB-lite"/>
    </source>
</evidence>
<comment type="caution">
    <text evidence="3">The sequence shown here is derived from an EMBL/GenBank/DDBJ whole genome shotgun (WGS) entry which is preliminary data.</text>
</comment>
<dbReference type="Proteomes" id="UP000623467">
    <property type="component" value="Unassembled WGS sequence"/>
</dbReference>
<feature type="transmembrane region" description="Helical" evidence="2">
    <location>
        <begin position="108"/>
        <end position="129"/>
    </location>
</feature>
<feature type="transmembrane region" description="Helical" evidence="2">
    <location>
        <begin position="408"/>
        <end position="429"/>
    </location>
</feature>
<sequence length="598" mass="65607">MFPSSILLNARARVYNLRFLLVATILIILLALKDIRDIPLPYFSEYTEEPLPVMRLAGGIIIWVHHIFAVFPWTLHGLAVVDLAMVLIEIAGLVYLTSNTLADEDIDMQPIVSLLPSIAPLPFLFFSLLSRSMTVLKSKEKLLVQRFVFLGCCAKSNPPYTVASVLLNRSLARPLVRGESKYIIVARAVVLSATGVGVPAFGIYVTMVEPAAATVSTAWIQPPPLVPDLPGNVTIYLEANNSSYDSYPWNISVTVTTSDGGDENINCKGTSDGNVKCPCAWSDIQIISFSVVVPSGAGFLYVWIGCDSGQCVCDSGRCVDSLAPAAVLLLPGSQLFGSLAWSQRQTIPQSMETSSMVFSPEVHGLQQNTSAEGAITSLTLSVVQIPIRYFRDSVSTSTLSGIATFGGFWTFVNGTFALFFGANIVYFAFGRRPLSALGVVHLCQRRSLVRKWYEDFPAIQTEGGLPGSENAGIVAFIRERLVDLGDDTRDIEQRPRVSRVRAKIGRYSRTFPWKKKIQRFKSQSKNARASPQESNDVEPTYTPVSPTHEAPPLTSEPSEARSRRGYILDEIPLLDIDLSPEHGAQNIQDIPETFPPRI</sequence>
<feature type="transmembrane region" description="Helical" evidence="2">
    <location>
        <begin position="78"/>
        <end position="96"/>
    </location>
</feature>
<evidence type="ECO:0000256" key="2">
    <source>
        <dbReference type="SAM" id="Phobius"/>
    </source>
</evidence>
<name>A0A8H7CVG5_9AGAR</name>
<evidence type="ECO:0000313" key="3">
    <source>
        <dbReference type="EMBL" id="KAF7351790.1"/>
    </source>
</evidence>
<feature type="region of interest" description="Disordered" evidence="1">
    <location>
        <begin position="520"/>
        <end position="564"/>
    </location>
</feature>
<feature type="compositionally biased region" description="Polar residues" evidence="1">
    <location>
        <begin position="520"/>
        <end position="534"/>
    </location>
</feature>
<protein>
    <submittedName>
        <fullName evidence="3">Short-chain dehydrogenase/reductase family protein</fullName>
    </submittedName>
</protein>
<dbReference type="OrthoDB" id="3227921at2759"/>
<feature type="transmembrane region" description="Helical" evidence="2">
    <location>
        <begin position="182"/>
        <end position="205"/>
    </location>
</feature>
<keyword evidence="4" id="KW-1185">Reference proteome</keyword>
<gene>
    <name evidence="3" type="ORF">MSAN_01612400</name>
</gene>
<proteinExistence type="predicted"/>
<feature type="transmembrane region" description="Helical" evidence="2">
    <location>
        <begin position="12"/>
        <end position="32"/>
    </location>
</feature>